<evidence type="ECO:0000256" key="1">
    <source>
        <dbReference type="SAM" id="SignalP"/>
    </source>
</evidence>
<gene>
    <name evidence="2" type="ORF">GSTENG00035636001</name>
</gene>
<feature type="signal peptide" evidence="1">
    <location>
        <begin position="1"/>
        <end position="27"/>
    </location>
</feature>
<keyword evidence="1" id="KW-0732">Signal</keyword>
<name>Q4RES6_TETNG</name>
<protein>
    <submittedName>
        <fullName evidence="2">(spotted green pufferfish) hypothetical protein</fullName>
    </submittedName>
</protein>
<dbReference type="EMBL" id="CAAE01015122">
    <property type="protein sequence ID" value="CAG13106.1"/>
    <property type="molecule type" value="Genomic_DNA"/>
</dbReference>
<feature type="chain" id="PRO_5004242902" evidence="1">
    <location>
        <begin position="28"/>
        <end position="50"/>
    </location>
</feature>
<reference evidence="2" key="2">
    <citation type="submission" date="2004-02" db="EMBL/GenBank/DDBJ databases">
        <authorList>
            <consortium name="Genoscope"/>
            <consortium name="Whitehead Institute Centre for Genome Research"/>
        </authorList>
    </citation>
    <scope>NUCLEOTIDE SEQUENCE</scope>
</reference>
<comment type="caution">
    <text evidence="2">The sequence shown here is derived from an EMBL/GenBank/DDBJ whole genome shotgun (WGS) entry which is preliminary data.</text>
</comment>
<proteinExistence type="predicted"/>
<dbReference type="KEGG" id="tng:GSTEN00035636G001"/>
<sequence>MLRMSALIGRHSQFLWVWQLVAAGASAAGLLEKVAADLEREPRTFSIHRG</sequence>
<organism evidence="2">
    <name type="scientific">Tetraodon nigroviridis</name>
    <name type="common">Spotted green pufferfish</name>
    <name type="synonym">Chelonodon nigroviridis</name>
    <dbReference type="NCBI Taxonomy" id="99883"/>
    <lineage>
        <taxon>Eukaryota</taxon>
        <taxon>Metazoa</taxon>
        <taxon>Chordata</taxon>
        <taxon>Craniata</taxon>
        <taxon>Vertebrata</taxon>
        <taxon>Euteleostomi</taxon>
        <taxon>Actinopterygii</taxon>
        <taxon>Neopterygii</taxon>
        <taxon>Teleostei</taxon>
        <taxon>Neoteleostei</taxon>
        <taxon>Acanthomorphata</taxon>
        <taxon>Eupercaria</taxon>
        <taxon>Tetraodontiformes</taxon>
        <taxon>Tetradontoidea</taxon>
        <taxon>Tetraodontidae</taxon>
        <taxon>Tetraodon</taxon>
    </lineage>
</organism>
<evidence type="ECO:0000313" key="2">
    <source>
        <dbReference type="EMBL" id="CAG13106.1"/>
    </source>
</evidence>
<reference evidence="2" key="1">
    <citation type="journal article" date="2004" name="Nature">
        <title>Genome duplication in the teleost fish Tetraodon nigroviridis reveals the early vertebrate proto-karyotype.</title>
        <authorList>
            <person name="Jaillon O."/>
            <person name="Aury J.-M."/>
            <person name="Brunet F."/>
            <person name="Petit J.-L."/>
            <person name="Stange-Thomann N."/>
            <person name="Mauceli E."/>
            <person name="Bouneau L."/>
            <person name="Fischer C."/>
            <person name="Ozouf-Costaz C."/>
            <person name="Bernot A."/>
            <person name="Nicaud S."/>
            <person name="Jaffe D."/>
            <person name="Fisher S."/>
            <person name="Lutfalla G."/>
            <person name="Dossat C."/>
            <person name="Segurens B."/>
            <person name="Dasilva C."/>
            <person name="Salanoubat M."/>
            <person name="Levy M."/>
            <person name="Boudet N."/>
            <person name="Castellano S."/>
            <person name="Anthouard V."/>
            <person name="Jubin C."/>
            <person name="Castelli V."/>
            <person name="Katinka M."/>
            <person name="Vacherie B."/>
            <person name="Biemont C."/>
            <person name="Skalli Z."/>
            <person name="Cattolico L."/>
            <person name="Poulain J."/>
            <person name="De Berardinis V."/>
            <person name="Cruaud C."/>
            <person name="Duprat S."/>
            <person name="Brottier P."/>
            <person name="Coutanceau J.-P."/>
            <person name="Gouzy J."/>
            <person name="Parra G."/>
            <person name="Lardier G."/>
            <person name="Chapple C."/>
            <person name="McKernan K.J."/>
            <person name="McEwan P."/>
            <person name="Bosak S."/>
            <person name="Kellis M."/>
            <person name="Volff J.-N."/>
            <person name="Guigo R."/>
            <person name="Zody M.C."/>
            <person name="Mesirov J."/>
            <person name="Lindblad-Toh K."/>
            <person name="Birren B."/>
            <person name="Nusbaum C."/>
            <person name="Kahn D."/>
            <person name="Robinson-Rechavi M."/>
            <person name="Laudet V."/>
            <person name="Schachter V."/>
            <person name="Quetier F."/>
            <person name="Saurin W."/>
            <person name="Scarpelli C."/>
            <person name="Wincker P."/>
            <person name="Lander E.S."/>
            <person name="Weissenbach J."/>
            <person name="Roest Crollius H."/>
        </authorList>
    </citation>
    <scope>NUCLEOTIDE SEQUENCE [LARGE SCALE GENOMIC DNA]</scope>
</reference>
<dbReference type="AlphaFoldDB" id="Q4RES6"/>
<accession>Q4RES6</accession>